<reference evidence="1" key="1">
    <citation type="submission" date="2021-06" db="EMBL/GenBank/DDBJ databases">
        <authorList>
            <person name="Kallberg Y."/>
            <person name="Tangrot J."/>
            <person name="Rosling A."/>
        </authorList>
    </citation>
    <scope>NUCLEOTIDE SEQUENCE</scope>
    <source>
        <strain evidence="1">CL551</strain>
    </source>
</reference>
<gene>
    <name evidence="1" type="ORF">AMORRO_LOCUS1465</name>
</gene>
<evidence type="ECO:0000313" key="1">
    <source>
        <dbReference type="EMBL" id="CAG8462447.1"/>
    </source>
</evidence>
<dbReference type="OrthoDB" id="5537068at2759"/>
<evidence type="ECO:0000313" key="2">
    <source>
        <dbReference type="Proteomes" id="UP000789342"/>
    </source>
</evidence>
<keyword evidence="2" id="KW-1185">Reference proteome</keyword>
<accession>A0A9N8VW40</accession>
<comment type="caution">
    <text evidence="1">The sequence shown here is derived from an EMBL/GenBank/DDBJ whole genome shotgun (WGS) entry which is preliminary data.</text>
</comment>
<dbReference type="EMBL" id="CAJVPV010000546">
    <property type="protein sequence ID" value="CAG8462447.1"/>
    <property type="molecule type" value="Genomic_DNA"/>
</dbReference>
<organism evidence="1 2">
    <name type="scientific">Acaulospora morrowiae</name>
    <dbReference type="NCBI Taxonomy" id="94023"/>
    <lineage>
        <taxon>Eukaryota</taxon>
        <taxon>Fungi</taxon>
        <taxon>Fungi incertae sedis</taxon>
        <taxon>Mucoromycota</taxon>
        <taxon>Glomeromycotina</taxon>
        <taxon>Glomeromycetes</taxon>
        <taxon>Diversisporales</taxon>
        <taxon>Acaulosporaceae</taxon>
        <taxon>Acaulospora</taxon>
    </lineage>
</organism>
<proteinExistence type="predicted"/>
<sequence>MTDKAAEVKENIKEKIHSVNPPQHAPTPEKIASPLVTLSSHTDPYPHYFMCAATLIGSGYAHQYLKQPRTALVAAAIGAAYGVAGAAIHGGNHRAGYSIASLASVALVGTSGPKAWAAKEPLHAALASLGAVSTAGNTLKLYQIDKGRPRELEMRK</sequence>
<name>A0A9N8VW40_9GLOM</name>
<dbReference type="Proteomes" id="UP000789342">
    <property type="component" value="Unassembled WGS sequence"/>
</dbReference>
<dbReference type="AlphaFoldDB" id="A0A9N8VW40"/>
<protein>
    <submittedName>
        <fullName evidence="1">5675_t:CDS:1</fullName>
    </submittedName>
</protein>